<comment type="similarity">
    <text evidence="1">Belongs to the D-isomer specific 2-hydroxyacid dehydrogenase family.</text>
</comment>
<feature type="domain" description="D-isomer specific 2-hydroxyacid dehydrogenase NAD-binding" evidence="4">
    <location>
        <begin position="110"/>
        <end position="284"/>
    </location>
</feature>
<evidence type="ECO:0000259" key="4">
    <source>
        <dbReference type="Pfam" id="PF02826"/>
    </source>
</evidence>
<dbReference type="SUPFAM" id="SSF51735">
    <property type="entry name" value="NAD(P)-binding Rossmann-fold domains"/>
    <property type="match status" value="1"/>
</dbReference>
<keyword evidence="2 5" id="KW-0560">Oxidoreductase</keyword>
<name>A0A841CAP3_9LACT</name>
<dbReference type="InterPro" id="IPR036291">
    <property type="entry name" value="NAD(P)-bd_dom_sf"/>
</dbReference>
<dbReference type="PANTHER" id="PTHR43761:SF1">
    <property type="entry name" value="D-ISOMER SPECIFIC 2-HYDROXYACID DEHYDROGENASE CATALYTIC DOMAIN-CONTAINING PROTEIN-RELATED"/>
    <property type="match status" value="1"/>
</dbReference>
<evidence type="ECO:0000256" key="1">
    <source>
        <dbReference type="ARBA" id="ARBA00005854"/>
    </source>
</evidence>
<dbReference type="InterPro" id="IPR029753">
    <property type="entry name" value="D-isomer_DH_CS"/>
</dbReference>
<evidence type="ECO:0000313" key="5">
    <source>
        <dbReference type="EMBL" id="MBB5888788.1"/>
    </source>
</evidence>
<keyword evidence="6" id="KW-1185">Reference proteome</keyword>
<dbReference type="RefSeq" id="WP_246415641.1">
    <property type="nucleotide sequence ID" value="NZ_JACHHV010000054.1"/>
</dbReference>
<dbReference type="EMBL" id="JACHHV010000054">
    <property type="protein sequence ID" value="MBB5888788.1"/>
    <property type="molecule type" value="Genomic_DNA"/>
</dbReference>
<organism evidence="5 6">
    <name type="scientific">Lactovum miscens</name>
    <dbReference type="NCBI Taxonomy" id="190387"/>
    <lineage>
        <taxon>Bacteria</taxon>
        <taxon>Bacillati</taxon>
        <taxon>Bacillota</taxon>
        <taxon>Bacilli</taxon>
        <taxon>Lactobacillales</taxon>
        <taxon>Streptococcaceae</taxon>
        <taxon>Lactovum</taxon>
    </lineage>
</organism>
<dbReference type="AlphaFoldDB" id="A0A841CAP3"/>
<dbReference type="FunFam" id="3.40.50.720:FF:000203">
    <property type="entry name" value="D-3-phosphoglycerate dehydrogenase (SerA)"/>
    <property type="match status" value="1"/>
</dbReference>
<dbReference type="GO" id="GO:0004617">
    <property type="term" value="F:phosphoglycerate dehydrogenase activity"/>
    <property type="evidence" value="ECO:0007669"/>
    <property type="project" value="UniProtKB-EC"/>
</dbReference>
<dbReference type="PROSITE" id="PS00671">
    <property type="entry name" value="D_2_HYDROXYACID_DH_3"/>
    <property type="match status" value="1"/>
</dbReference>
<gene>
    <name evidence="5" type="ORF">HNQ37_001711</name>
</gene>
<evidence type="ECO:0000256" key="2">
    <source>
        <dbReference type="ARBA" id="ARBA00023002"/>
    </source>
</evidence>
<accession>A0A841CAP3</accession>
<protein>
    <submittedName>
        <fullName evidence="5">D-3-phosphoglycerate dehydrogenase</fullName>
        <ecNumber evidence="5">1.1.1.95</ecNumber>
    </submittedName>
</protein>
<proteinExistence type="inferred from homology"/>
<dbReference type="Proteomes" id="UP000562464">
    <property type="component" value="Unassembled WGS sequence"/>
</dbReference>
<dbReference type="EC" id="1.1.1.95" evidence="5"/>
<comment type="caution">
    <text evidence="5">The sequence shown here is derived from an EMBL/GenBank/DDBJ whole genome shotgun (WGS) entry which is preliminary data.</text>
</comment>
<dbReference type="Pfam" id="PF02826">
    <property type="entry name" value="2-Hacid_dh_C"/>
    <property type="match status" value="1"/>
</dbReference>
<dbReference type="Gene3D" id="3.40.50.720">
    <property type="entry name" value="NAD(P)-binding Rossmann-like Domain"/>
    <property type="match status" value="2"/>
</dbReference>
<reference evidence="5 6" key="1">
    <citation type="submission" date="2020-08" db="EMBL/GenBank/DDBJ databases">
        <title>Genomic Encyclopedia of Type Strains, Phase IV (KMG-IV): sequencing the most valuable type-strain genomes for metagenomic binning, comparative biology and taxonomic classification.</title>
        <authorList>
            <person name="Goeker M."/>
        </authorList>
    </citation>
    <scope>NUCLEOTIDE SEQUENCE [LARGE SCALE GENOMIC DNA]</scope>
    <source>
        <strain evidence="5 6">DSM 14925</strain>
    </source>
</reference>
<sequence length="321" mass="35717">MKGGLAMKVLMVGYFTEISKINIVRQFPEGWDIVIVPPGEEMLHHIEDCQVIIPDHIKVDHSLLSVAKKLKLVQTGAGYDNVDIDACTQLGIWAANAAGVNSQAVAEHVMALILSYYKNIPFLDAFMKNRIDENQLGYTGSELKGKTIGIIGFGAIGKKVAEFCRAFDMYVLAYARNPNVQSNGFVKMTDFDHLVSASDIVTVHASLNPQTKQLINKEVFKKMKNTALFINTARGGIVNERDLIDALKNGDIAGACLDVFESEPLPTDSELRELRNVILTPHTAGMPDGHKFHKKRYDFFVNNIKRVENGEEPESKLNQLW</sequence>
<dbReference type="SUPFAM" id="SSF52283">
    <property type="entry name" value="Formate/glycerate dehydrogenase catalytic domain-like"/>
    <property type="match status" value="1"/>
</dbReference>
<dbReference type="InterPro" id="IPR006140">
    <property type="entry name" value="D-isomer_DH_NAD-bd"/>
</dbReference>
<dbReference type="PANTHER" id="PTHR43761">
    <property type="entry name" value="D-ISOMER SPECIFIC 2-HYDROXYACID DEHYDROGENASE FAMILY PROTEIN (AFU_ORTHOLOGUE AFUA_1G13630)"/>
    <property type="match status" value="1"/>
</dbReference>
<keyword evidence="3" id="KW-0520">NAD</keyword>
<evidence type="ECO:0000313" key="6">
    <source>
        <dbReference type="Proteomes" id="UP000562464"/>
    </source>
</evidence>
<dbReference type="InterPro" id="IPR050418">
    <property type="entry name" value="D-iso_2-hydroxyacid_DH_PdxB"/>
</dbReference>
<dbReference type="GO" id="GO:0051287">
    <property type="term" value="F:NAD binding"/>
    <property type="evidence" value="ECO:0007669"/>
    <property type="project" value="InterPro"/>
</dbReference>
<evidence type="ECO:0000256" key="3">
    <source>
        <dbReference type="ARBA" id="ARBA00023027"/>
    </source>
</evidence>